<keyword evidence="1" id="KW-0472">Membrane</keyword>
<evidence type="ECO:0000313" key="2">
    <source>
        <dbReference type="EMBL" id="MDR6288356.1"/>
    </source>
</evidence>
<protein>
    <submittedName>
        <fullName evidence="2">Uncharacterized protein</fullName>
    </submittedName>
</protein>
<feature type="transmembrane region" description="Helical" evidence="1">
    <location>
        <begin position="93"/>
        <end position="115"/>
    </location>
</feature>
<evidence type="ECO:0000256" key="1">
    <source>
        <dbReference type="SAM" id="Phobius"/>
    </source>
</evidence>
<keyword evidence="3" id="KW-1185">Reference proteome</keyword>
<dbReference type="RefSeq" id="WP_309792347.1">
    <property type="nucleotide sequence ID" value="NZ_JAVDPW010000002.1"/>
</dbReference>
<feature type="transmembrane region" description="Helical" evidence="1">
    <location>
        <begin position="33"/>
        <end position="55"/>
    </location>
</feature>
<accession>A0ABU1JIE8</accession>
<feature type="transmembrane region" description="Helical" evidence="1">
    <location>
        <begin position="67"/>
        <end position="87"/>
    </location>
</feature>
<keyword evidence="1" id="KW-1133">Transmembrane helix</keyword>
<name>A0ABU1JIE8_9PROT</name>
<comment type="caution">
    <text evidence="2">The sequence shown here is derived from an EMBL/GenBank/DDBJ whole genome shotgun (WGS) entry which is preliminary data.</text>
</comment>
<dbReference type="EMBL" id="JAVDPW010000002">
    <property type="protein sequence ID" value="MDR6288356.1"/>
    <property type="molecule type" value="Genomic_DNA"/>
</dbReference>
<proteinExistence type="predicted"/>
<dbReference type="Proteomes" id="UP001262410">
    <property type="component" value="Unassembled WGS sequence"/>
</dbReference>
<evidence type="ECO:0000313" key="3">
    <source>
        <dbReference type="Proteomes" id="UP001262410"/>
    </source>
</evidence>
<organism evidence="2 3">
    <name type="scientific">Inquilinus ginsengisoli</name>
    <dbReference type="NCBI Taxonomy" id="363840"/>
    <lineage>
        <taxon>Bacteria</taxon>
        <taxon>Pseudomonadati</taxon>
        <taxon>Pseudomonadota</taxon>
        <taxon>Alphaproteobacteria</taxon>
        <taxon>Rhodospirillales</taxon>
        <taxon>Rhodospirillaceae</taxon>
        <taxon>Inquilinus</taxon>
    </lineage>
</organism>
<reference evidence="2 3" key="1">
    <citation type="submission" date="2023-07" db="EMBL/GenBank/DDBJ databases">
        <title>Sorghum-associated microbial communities from plants grown in Nebraska, USA.</title>
        <authorList>
            <person name="Schachtman D."/>
        </authorList>
    </citation>
    <scope>NUCLEOTIDE SEQUENCE [LARGE SCALE GENOMIC DNA]</scope>
    <source>
        <strain evidence="2 3">584</strain>
    </source>
</reference>
<gene>
    <name evidence="2" type="ORF">E9232_000863</name>
</gene>
<keyword evidence="1" id="KW-0812">Transmembrane</keyword>
<sequence length="129" mass="13577">MPWIGATLLGALVPAAIVSVVLAWQESAALLLPALSFAFIITLGHTLILGLPVALFYRAKRWHRPELAVATGFLIGVVPVGVLGWRIPVWPGYLLILVLFGGLGASGALAFWLTLRRAGVLDGAPASSE</sequence>